<reference evidence="1 2" key="1">
    <citation type="journal article" date="2013" name="Proc. Natl. Acad. Sci. U.S.A.">
        <title>Genome of an arbuscular mycorrhizal fungus provides insight into the oldest plant symbiosis.</title>
        <authorList>
            <person name="Tisserant E."/>
            <person name="Malbreil M."/>
            <person name="Kuo A."/>
            <person name="Kohler A."/>
            <person name="Symeonidi A."/>
            <person name="Balestrini R."/>
            <person name="Charron P."/>
            <person name="Duensing N."/>
            <person name="Frei Dit Frey N."/>
            <person name="Gianinazzi-Pearson V."/>
            <person name="Gilbert L.B."/>
            <person name="Handa Y."/>
            <person name="Herr J.R."/>
            <person name="Hijri M."/>
            <person name="Koul R."/>
            <person name="Kawaguchi M."/>
            <person name="Krajinski F."/>
            <person name="Lammers P.J."/>
            <person name="Masclaux F.G."/>
            <person name="Murat C."/>
            <person name="Morin E."/>
            <person name="Ndikumana S."/>
            <person name="Pagni M."/>
            <person name="Petitpierre D."/>
            <person name="Requena N."/>
            <person name="Rosikiewicz P."/>
            <person name="Riley R."/>
            <person name="Saito K."/>
            <person name="San Clemente H."/>
            <person name="Shapiro H."/>
            <person name="van Tuinen D."/>
            <person name="Becard G."/>
            <person name="Bonfante P."/>
            <person name="Paszkowski U."/>
            <person name="Shachar-Hill Y.Y."/>
            <person name="Tuskan G.A."/>
            <person name="Young P.W."/>
            <person name="Sanders I.R."/>
            <person name="Henrissat B."/>
            <person name="Rensing S.A."/>
            <person name="Grigoriev I.V."/>
            <person name="Corradi N."/>
            <person name="Roux C."/>
            <person name="Martin F."/>
        </authorList>
    </citation>
    <scope>NUCLEOTIDE SEQUENCE [LARGE SCALE GENOMIC DNA]</scope>
    <source>
        <strain evidence="1 2">DAOM 197198</strain>
    </source>
</reference>
<accession>A0A2P4NYG3</accession>
<reference evidence="1 2" key="2">
    <citation type="journal article" date="2018" name="New Phytol.">
        <title>High intraspecific genome diversity in the model arbuscular mycorrhizal symbiont Rhizophagus irregularis.</title>
        <authorList>
            <person name="Chen E.C.H."/>
            <person name="Morin E."/>
            <person name="Beaudet D."/>
            <person name="Noel J."/>
            <person name="Yildirir G."/>
            <person name="Ndikumana S."/>
            <person name="Charron P."/>
            <person name="St-Onge C."/>
            <person name="Giorgi J."/>
            <person name="Kruger M."/>
            <person name="Marton T."/>
            <person name="Ropars J."/>
            <person name="Grigoriev I.V."/>
            <person name="Hainaut M."/>
            <person name="Henrissat B."/>
            <person name="Roux C."/>
            <person name="Martin F."/>
            <person name="Corradi N."/>
        </authorList>
    </citation>
    <scope>NUCLEOTIDE SEQUENCE [LARGE SCALE GENOMIC DNA]</scope>
    <source>
        <strain evidence="1 2">DAOM 197198</strain>
    </source>
</reference>
<keyword evidence="2" id="KW-1185">Reference proteome</keyword>
<protein>
    <submittedName>
        <fullName evidence="1">Uncharacterized protein</fullName>
    </submittedName>
</protein>
<sequence>MACETELPDLPETEQFKKPGRKKNDVWNYFIKEEARKFDHSPNSDVFINEIENDNDPFENLVSDDEEENKQKMIQI</sequence>
<name>A0A2P4NYG3_RHIID</name>
<evidence type="ECO:0000313" key="1">
    <source>
        <dbReference type="EMBL" id="POG58128.1"/>
    </source>
</evidence>
<gene>
    <name evidence="1" type="ORF">GLOIN_2v1886063</name>
</gene>
<dbReference type="EMBL" id="AUPC02000567">
    <property type="protein sequence ID" value="POG58128.1"/>
    <property type="molecule type" value="Genomic_DNA"/>
</dbReference>
<evidence type="ECO:0000313" key="2">
    <source>
        <dbReference type="Proteomes" id="UP000018888"/>
    </source>
</evidence>
<proteinExistence type="predicted"/>
<dbReference type="Proteomes" id="UP000018888">
    <property type="component" value="Unassembled WGS sequence"/>
</dbReference>
<organism evidence="1 2">
    <name type="scientific">Rhizophagus irregularis (strain DAOM 181602 / DAOM 197198 / MUCL 43194)</name>
    <name type="common">Arbuscular mycorrhizal fungus</name>
    <name type="synonym">Glomus intraradices</name>
    <dbReference type="NCBI Taxonomy" id="747089"/>
    <lineage>
        <taxon>Eukaryota</taxon>
        <taxon>Fungi</taxon>
        <taxon>Fungi incertae sedis</taxon>
        <taxon>Mucoromycota</taxon>
        <taxon>Glomeromycotina</taxon>
        <taxon>Glomeromycetes</taxon>
        <taxon>Glomerales</taxon>
        <taxon>Glomeraceae</taxon>
        <taxon>Rhizophagus</taxon>
    </lineage>
</organism>
<dbReference type="AlphaFoldDB" id="A0A2P4NYG3"/>
<comment type="caution">
    <text evidence="1">The sequence shown here is derived from an EMBL/GenBank/DDBJ whole genome shotgun (WGS) entry which is preliminary data.</text>
</comment>
<dbReference type="VEuPathDB" id="FungiDB:RhiirFUN_017021"/>